<keyword evidence="1" id="KW-0479">Metal-binding</keyword>
<dbReference type="InterPro" id="IPR027443">
    <property type="entry name" value="IPNS-like_sf"/>
</dbReference>
<keyword evidence="1" id="KW-0560">Oxidoreductase</keyword>
<organism evidence="2 3">
    <name type="scientific">Owenia fusiformis</name>
    <name type="common">Polychaete worm</name>
    <dbReference type="NCBI Taxonomy" id="6347"/>
    <lineage>
        <taxon>Eukaryota</taxon>
        <taxon>Metazoa</taxon>
        <taxon>Spiralia</taxon>
        <taxon>Lophotrochozoa</taxon>
        <taxon>Annelida</taxon>
        <taxon>Polychaeta</taxon>
        <taxon>Sedentaria</taxon>
        <taxon>Canalipalpata</taxon>
        <taxon>Sabellida</taxon>
        <taxon>Oweniida</taxon>
        <taxon>Oweniidae</taxon>
        <taxon>Owenia</taxon>
    </lineage>
</organism>
<accession>A0A8J1UCA0</accession>
<protein>
    <submittedName>
        <fullName evidence="2">Uncharacterized protein</fullName>
    </submittedName>
</protein>
<dbReference type="Proteomes" id="UP000749559">
    <property type="component" value="Unassembled WGS sequence"/>
</dbReference>
<dbReference type="Pfam" id="PF14226">
    <property type="entry name" value="DIOX_N"/>
    <property type="match status" value="1"/>
</dbReference>
<reference evidence="2" key="1">
    <citation type="submission" date="2022-03" db="EMBL/GenBank/DDBJ databases">
        <authorList>
            <person name="Martin C."/>
        </authorList>
    </citation>
    <scope>NUCLEOTIDE SEQUENCE</scope>
</reference>
<evidence type="ECO:0000313" key="2">
    <source>
        <dbReference type="EMBL" id="CAH1781253.1"/>
    </source>
</evidence>
<dbReference type="InterPro" id="IPR005123">
    <property type="entry name" value="Oxoglu/Fe-dep_dioxygenase_dom"/>
</dbReference>
<evidence type="ECO:0000256" key="1">
    <source>
        <dbReference type="RuleBase" id="RU003682"/>
    </source>
</evidence>
<dbReference type="InterPro" id="IPR026992">
    <property type="entry name" value="DIOX_N"/>
</dbReference>
<comment type="similarity">
    <text evidence="1">Belongs to the iron/ascorbate-dependent oxidoreductase family.</text>
</comment>
<keyword evidence="1" id="KW-0408">Iron</keyword>
<dbReference type="AlphaFoldDB" id="A0A8J1UCA0"/>
<comment type="caution">
    <text evidence="2">The sequence shown here is derived from an EMBL/GenBank/DDBJ whole genome shotgun (WGS) entry which is preliminary data.</text>
</comment>
<dbReference type="GO" id="GO:0016491">
    <property type="term" value="F:oxidoreductase activity"/>
    <property type="evidence" value="ECO:0007669"/>
    <property type="project" value="UniProtKB-KW"/>
</dbReference>
<name>A0A8J1UCA0_OWEFU</name>
<dbReference type="PANTHER" id="PTHR47990">
    <property type="entry name" value="2-OXOGLUTARATE (2OG) AND FE(II)-DEPENDENT OXYGENASE SUPERFAMILY PROTEIN-RELATED"/>
    <property type="match status" value="1"/>
</dbReference>
<sequence length="272" mass="30131">MSATPIAIVDLGRCETSQSALEESADSLVESIRNSGVAFIRNTGIQESQVKHAESVANDFLALPQDVKNRFVDRSSAQTDGLGSVVHSYVNMDAARIGTEYWKTRESLIFNPDIKMGFPDDVVPGFSDSWKAFSISCDDVIRRVLKLLDASLNTRLCQVFNSEEERSKSVKFNHYPAIQTNEDVCGKIRVRAHSDPGILSLLFQDNIGGLQVENNGEFVDVAPEEGAILVQANQLLAQHTGDRLKEVHHRVIVPTDPKIACLQRQTLSYFLL</sequence>
<dbReference type="EMBL" id="CAIIXF020000004">
    <property type="protein sequence ID" value="CAH1781253.1"/>
    <property type="molecule type" value="Genomic_DNA"/>
</dbReference>
<evidence type="ECO:0000313" key="3">
    <source>
        <dbReference type="Proteomes" id="UP000749559"/>
    </source>
</evidence>
<dbReference type="InterPro" id="IPR044861">
    <property type="entry name" value="IPNS-like_FE2OG_OXY"/>
</dbReference>
<dbReference type="GO" id="GO:0046872">
    <property type="term" value="F:metal ion binding"/>
    <property type="evidence" value="ECO:0007669"/>
    <property type="project" value="UniProtKB-KW"/>
</dbReference>
<dbReference type="OrthoDB" id="288590at2759"/>
<dbReference type="InterPro" id="IPR050231">
    <property type="entry name" value="Iron_ascorbate_oxido_reductase"/>
</dbReference>
<proteinExistence type="inferred from homology"/>
<dbReference type="SUPFAM" id="SSF51197">
    <property type="entry name" value="Clavaminate synthase-like"/>
    <property type="match status" value="1"/>
</dbReference>
<dbReference type="Pfam" id="PF03171">
    <property type="entry name" value="2OG-FeII_Oxy"/>
    <property type="match status" value="1"/>
</dbReference>
<gene>
    <name evidence="2" type="ORF">OFUS_LOCUS7851</name>
</gene>
<keyword evidence="3" id="KW-1185">Reference proteome</keyword>
<dbReference type="Gene3D" id="2.60.120.330">
    <property type="entry name" value="B-lactam Antibiotic, Isopenicillin N Synthase, Chain"/>
    <property type="match status" value="1"/>
</dbReference>
<dbReference type="PROSITE" id="PS51471">
    <property type="entry name" value="FE2OG_OXY"/>
    <property type="match status" value="1"/>
</dbReference>